<organism evidence="1 2">
    <name type="scientific">Paxillus involutus ATCC 200175</name>
    <dbReference type="NCBI Taxonomy" id="664439"/>
    <lineage>
        <taxon>Eukaryota</taxon>
        <taxon>Fungi</taxon>
        <taxon>Dikarya</taxon>
        <taxon>Basidiomycota</taxon>
        <taxon>Agaricomycotina</taxon>
        <taxon>Agaricomycetes</taxon>
        <taxon>Agaricomycetidae</taxon>
        <taxon>Boletales</taxon>
        <taxon>Paxilineae</taxon>
        <taxon>Paxillaceae</taxon>
        <taxon>Paxillus</taxon>
    </lineage>
</organism>
<sequence>MPDLSIINNLDEAIHVAFSMTAPAFWKNNLAPGERWTVHLPTLPLHFQVRSREFSAKESWEIGATIGAACVAGTASVLTATLASGTAALLWMLLMQVVADTLIWGQMIYFTRQECACLGLTTKNTRSGGSERERCVYSGTSARTSKLE</sequence>
<dbReference type="OrthoDB" id="2686336at2759"/>
<keyword evidence="2" id="KW-1185">Reference proteome</keyword>
<dbReference type="AlphaFoldDB" id="A0A0C9SUI4"/>
<dbReference type="HOGENOM" id="CLU_1759391_0_0_1"/>
<name>A0A0C9SUI4_PAXIN</name>
<proteinExistence type="predicted"/>
<reference evidence="2" key="2">
    <citation type="submission" date="2015-01" db="EMBL/GenBank/DDBJ databases">
        <title>Evolutionary Origins and Diversification of the Mycorrhizal Mutualists.</title>
        <authorList>
            <consortium name="DOE Joint Genome Institute"/>
            <consortium name="Mycorrhizal Genomics Consortium"/>
            <person name="Kohler A."/>
            <person name="Kuo A."/>
            <person name="Nagy L.G."/>
            <person name="Floudas D."/>
            <person name="Copeland A."/>
            <person name="Barry K.W."/>
            <person name="Cichocki N."/>
            <person name="Veneault-Fourrey C."/>
            <person name="LaButti K."/>
            <person name="Lindquist E.A."/>
            <person name="Lipzen A."/>
            <person name="Lundell T."/>
            <person name="Morin E."/>
            <person name="Murat C."/>
            <person name="Riley R."/>
            <person name="Ohm R."/>
            <person name="Sun H."/>
            <person name="Tunlid A."/>
            <person name="Henrissat B."/>
            <person name="Grigoriev I.V."/>
            <person name="Hibbett D.S."/>
            <person name="Martin F."/>
        </authorList>
    </citation>
    <scope>NUCLEOTIDE SEQUENCE [LARGE SCALE GENOMIC DNA]</scope>
    <source>
        <strain evidence="2">ATCC 200175</strain>
    </source>
</reference>
<protein>
    <submittedName>
        <fullName evidence="1">Uncharacterized protein</fullName>
    </submittedName>
</protein>
<evidence type="ECO:0000313" key="1">
    <source>
        <dbReference type="EMBL" id="KIJ12729.1"/>
    </source>
</evidence>
<gene>
    <name evidence="1" type="ORF">PAXINDRAFT_101089</name>
</gene>
<reference evidence="1 2" key="1">
    <citation type="submission" date="2014-06" db="EMBL/GenBank/DDBJ databases">
        <authorList>
            <consortium name="DOE Joint Genome Institute"/>
            <person name="Kuo A."/>
            <person name="Kohler A."/>
            <person name="Nagy L.G."/>
            <person name="Floudas D."/>
            <person name="Copeland A."/>
            <person name="Barry K.W."/>
            <person name="Cichocki N."/>
            <person name="Veneault-Fourrey C."/>
            <person name="LaButti K."/>
            <person name="Lindquist E.A."/>
            <person name="Lipzen A."/>
            <person name="Lundell T."/>
            <person name="Morin E."/>
            <person name="Murat C."/>
            <person name="Sun H."/>
            <person name="Tunlid A."/>
            <person name="Henrissat B."/>
            <person name="Grigoriev I.V."/>
            <person name="Hibbett D.S."/>
            <person name="Martin F."/>
            <person name="Nordberg H.P."/>
            <person name="Cantor M.N."/>
            <person name="Hua S.X."/>
        </authorList>
    </citation>
    <scope>NUCLEOTIDE SEQUENCE [LARGE SCALE GENOMIC DNA]</scope>
    <source>
        <strain evidence="1 2">ATCC 200175</strain>
    </source>
</reference>
<accession>A0A0C9SUI4</accession>
<dbReference type="Proteomes" id="UP000053647">
    <property type="component" value="Unassembled WGS sequence"/>
</dbReference>
<dbReference type="EMBL" id="KN819360">
    <property type="protein sequence ID" value="KIJ12729.1"/>
    <property type="molecule type" value="Genomic_DNA"/>
</dbReference>
<evidence type="ECO:0000313" key="2">
    <source>
        <dbReference type="Proteomes" id="UP000053647"/>
    </source>
</evidence>